<feature type="region of interest" description="Disordered" evidence="1">
    <location>
        <begin position="307"/>
        <end position="327"/>
    </location>
</feature>
<protein>
    <recommendedName>
        <fullName evidence="4">Heavy-metal-associated domain-containing protein</fullName>
    </recommendedName>
</protein>
<evidence type="ECO:0000313" key="2">
    <source>
        <dbReference type="EMBL" id="RHW25918.1"/>
    </source>
</evidence>
<proteinExistence type="predicted"/>
<feature type="compositionally biased region" description="Basic and acidic residues" evidence="1">
    <location>
        <begin position="314"/>
        <end position="327"/>
    </location>
</feature>
<dbReference type="Proteomes" id="UP000283644">
    <property type="component" value="Unassembled WGS sequence"/>
</dbReference>
<sequence length="327" mass="33976">MSTPVRLAGFVAAIAAVFGIASVIGKGVGPFDDEVSSSHGDSHADDPAADERDGGHEDGHEDDDESTPPTAQEVPGGLMISQDGYTLALTEARAPAGEDRPLSFTITGPDGAPVTEYDVEHEKELHLIAVRRDFTGFQHVHPTLAGDGTWSTELDLKPGDWRVFADFKATGAEALTLGADLAVSGAYEPGPPAQESRTAVVGDYEVTLDGDLTAGADAELTLSVAKDGEPVTDLQPYLGAYGHLVALRGGDLAYLHVHPEGTPGDGTTEPGPDVTFYAAVPSAGTYHLYLDFQHDGVVRTAAFTVTAGGTGETPKPDEHGESSGHAH</sequence>
<dbReference type="RefSeq" id="WP_118926329.1">
    <property type="nucleotide sequence ID" value="NZ_QXGH01000020.1"/>
</dbReference>
<organism evidence="2 3">
    <name type="scientific">Nocardioides immobilis</name>
    <dbReference type="NCBI Taxonomy" id="2049295"/>
    <lineage>
        <taxon>Bacteria</taxon>
        <taxon>Bacillati</taxon>
        <taxon>Actinomycetota</taxon>
        <taxon>Actinomycetes</taxon>
        <taxon>Propionibacteriales</taxon>
        <taxon>Nocardioidaceae</taxon>
        <taxon>Nocardioides</taxon>
    </lineage>
</organism>
<evidence type="ECO:0000313" key="3">
    <source>
        <dbReference type="Proteomes" id="UP000283644"/>
    </source>
</evidence>
<comment type="caution">
    <text evidence="2">The sequence shown here is derived from an EMBL/GenBank/DDBJ whole genome shotgun (WGS) entry which is preliminary data.</text>
</comment>
<feature type="region of interest" description="Disordered" evidence="1">
    <location>
        <begin position="33"/>
        <end position="77"/>
    </location>
</feature>
<evidence type="ECO:0008006" key="4">
    <source>
        <dbReference type="Google" id="ProtNLM"/>
    </source>
</evidence>
<accession>A0A417XZW0</accession>
<dbReference type="AlphaFoldDB" id="A0A417XZW0"/>
<name>A0A417XZW0_9ACTN</name>
<dbReference type="EMBL" id="QXGH01000020">
    <property type="protein sequence ID" value="RHW25918.1"/>
    <property type="molecule type" value="Genomic_DNA"/>
</dbReference>
<feature type="compositionally biased region" description="Basic and acidic residues" evidence="1">
    <location>
        <begin position="40"/>
        <end position="59"/>
    </location>
</feature>
<keyword evidence="3" id="KW-1185">Reference proteome</keyword>
<evidence type="ECO:0000256" key="1">
    <source>
        <dbReference type="SAM" id="MobiDB-lite"/>
    </source>
</evidence>
<reference evidence="2 3" key="1">
    <citation type="submission" date="2018-09" db="EMBL/GenBank/DDBJ databases">
        <title>Genome sequencing of Nocardioides immobilis CCTCC AB 2017083 for comparison to Nocardioides silvaticus.</title>
        <authorList>
            <person name="Li C."/>
            <person name="Wang G."/>
        </authorList>
    </citation>
    <scope>NUCLEOTIDE SEQUENCE [LARGE SCALE GENOMIC DNA]</scope>
    <source>
        <strain evidence="2 3">CCTCC AB 2017083</strain>
    </source>
</reference>
<dbReference type="OrthoDB" id="128043at2"/>
<gene>
    <name evidence="2" type="ORF">D0Z08_16385</name>
</gene>